<dbReference type="InterPro" id="IPR013320">
    <property type="entry name" value="ConA-like_dom_sf"/>
</dbReference>
<dbReference type="GO" id="GO:0006955">
    <property type="term" value="P:immune response"/>
    <property type="evidence" value="ECO:0007669"/>
    <property type="project" value="InterPro"/>
</dbReference>
<keyword evidence="2" id="KW-1015">Disulfide bond</keyword>
<dbReference type="RefSeq" id="WP_125728248.1">
    <property type="nucleotide sequence ID" value="NZ_QHKI01000064.1"/>
</dbReference>
<dbReference type="SUPFAM" id="SSF49899">
    <property type="entry name" value="Concanavalin A-like lectins/glucanases"/>
    <property type="match status" value="4"/>
</dbReference>
<evidence type="ECO:0000313" key="5">
    <source>
        <dbReference type="EMBL" id="RSM70787.1"/>
    </source>
</evidence>
<dbReference type="PANTHER" id="PTHR46943">
    <property type="entry name" value="PENTRAXIN-RELATED PROTEIN PTX3"/>
    <property type="match status" value="1"/>
</dbReference>
<feature type="chain" id="PRO_5039721886" description="LamG-like jellyroll fold domain-containing protein" evidence="3">
    <location>
        <begin position="22"/>
        <end position="1945"/>
    </location>
</feature>
<feature type="signal peptide" evidence="3">
    <location>
        <begin position="1"/>
        <end position="21"/>
    </location>
</feature>
<organism evidence="5 6">
    <name type="scientific">Kibdelosporangium aridum</name>
    <dbReference type="NCBI Taxonomy" id="2030"/>
    <lineage>
        <taxon>Bacteria</taxon>
        <taxon>Bacillati</taxon>
        <taxon>Actinomycetota</taxon>
        <taxon>Actinomycetes</taxon>
        <taxon>Pseudonocardiales</taxon>
        <taxon>Pseudonocardiaceae</taxon>
        <taxon>Kibdelosporangium</taxon>
    </lineage>
</organism>
<dbReference type="OrthoDB" id="324838at2"/>
<reference evidence="5 6" key="1">
    <citation type="submission" date="2018-05" db="EMBL/GenBank/DDBJ databases">
        <title>Evolution of GPA BGCs.</title>
        <authorList>
            <person name="Waglechner N."/>
            <person name="Wright G.D."/>
        </authorList>
    </citation>
    <scope>NUCLEOTIDE SEQUENCE [LARGE SCALE GENOMIC DNA]</scope>
    <source>
        <strain evidence="5 6">A82846</strain>
    </source>
</reference>
<evidence type="ECO:0000256" key="3">
    <source>
        <dbReference type="SAM" id="SignalP"/>
    </source>
</evidence>
<dbReference type="EMBL" id="QHKI01000064">
    <property type="protein sequence ID" value="RSM70787.1"/>
    <property type="molecule type" value="Genomic_DNA"/>
</dbReference>
<accession>A0A428YQJ3</accession>
<feature type="domain" description="LamG-like jellyroll fold" evidence="4">
    <location>
        <begin position="1394"/>
        <end position="1539"/>
    </location>
</feature>
<gene>
    <name evidence="5" type="ORF">DMH04_44060</name>
</gene>
<feature type="domain" description="LamG-like jellyroll fold" evidence="4">
    <location>
        <begin position="753"/>
        <end position="892"/>
    </location>
</feature>
<feature type="domain" description="LamG-like jellyroll fold" evidence="4">
    <location>
        <begin position="1184"/>
        <end position="1322"/>
    </location>
</feature>
<keyword evidence="1 3" id="KW-0732">Signal</keyword>
<feature type="domain" description="LamG-like jellyroll fold" evidence="4">
    <location>
        <begin position="965"/>
        <end position="1112"/>
    </location>
</feature>
<dbReference type="Pfam" id="PF13385">
    <property type="entry name" value="Laminin_G_3"/>
    <property type="match status" value="4"/>
</dbReference>
<dbReference type="SMART" id="SM00560">
    <property type="entry name" value="LamGL"/>
    <property type="match status" value="4"/>
</dbReference>
<dbReference type="PANTHER" id="PTHR46943:SF1">
    <property type="entry name" value="PENTRAXIN-RELATED PROTEIN PTX3"/>
    <property type="match status" value="1"/>
</dbReference>
<evidence type="ECO:0000256" key="1">
    <source>
        <dbReference type="ARBA" id="ARBA00022729"/>
    </source>
</evidence>
<dbReference type="Gene3D" id="2.60.120.200">
    <property type="match status" value="4"/>
</dbReference>
<protein>
    <recommendedName>
        <fullName evidence="4">LamG-like jellyroll fold domain-containing protein</fullName>
    </recommendedName>
</protein>
<dbReference type="InterPro" id="IPR006558">
    <property type="entry name" value="LamG-like"/>
</dbReference>
<comment type="caution">
    <text evidence="5">The sequence shown here is derived from an EMBL/GenBank/DDBJ whole genome shotgun (WGS) entry which is preliminary data.</text>
</comment>
<dbReference type="Proteomes" id="UP000287547">
    <property type="component" value="Unassembled WGS sequence"/>
</dbReference>
<evidence type="ECO:0000259" key="4">
    <source>
        <dbReference type="SMART" id="SM00560"/>
    </source>
</evidence>
<sequence>MRIRRAAVAGMATVVAGASLVVVLTSEQQEQPKPVAVTEATDQVSALLAAQRQGSRVEIADQRSANTQVFANPNGTLTMSQSVVPERVRRDGKWVDIDTTLHERPDGTVGPKAATADVSFSGGGSAVFARLSAEGKEITLSWPRPLPKPVIDGDTATYPEVLPGVDLRANALVSGLSHELVVKTREAAANPELAKITFGLTTQGVTMKTDDAGNIKGEDSTGRAVFTAPPAIMWDSSGEEGKRRQAPVQVSFGKHEVSLVPDKALLTDPAAQLPIVIDPVYDYHAPATSQWNLVRKKYPGNVHWNMSPEDNDATHKGVARVGNNPDAGNDWPNWVDRSFFEFDTRRLEQSVIIDAQFKIFQGWKYWHSCNPADTPPVELWWTSKIGSWMNWHNQATWQQEITQVQSVPKLGYCNQDWVGFNIKGKMQEAANGNWPDVTLGLKDECECGPGGWKRFFAQWHNNMHIFPRIEVTFNHWPDDPRNLHTVPHIESCQNCDGARYVGGNEVALKAYLHDQDGGHLWGNWGICVSGESACRFHAANQSSGTWFTHTLDITQLDGKYVFWDMWAADGELDTQWRPGHGKVVGPGFTVDRQAPGSAPGVSGRIYQPNQLGGGVGVVDDFTFTSSGVTDVDRYKYWFTGGSPEYIKANGLGGNATARLAPPFDGPMTLFVKSVDKAGNESSETAQYRFHVRAGNGPKAQWTLDGNTQDTAYSGDRHGTLAGGTWGPGAVGSAVHLDGVDDHITAPNTLVNSGGFSVSAWVNLQGVGPRAIVTQDGGAHPGFALWHRSDNDGAKSRWSFGMAANGVPMAESAIGMPQQNTWTHLVGVYDPAVKLMKLYVNGALVGTTPQEVVPQVATGPVQIGRVLWDGRYVDHWKGGIDEVRLYDRVLSEGEIYAQVSQDNVAAGLWKFDETAGTTASNTIEGGQAMVLAGGAQFGKGAVGNGLKLSGSGQYAATKDPVVRTDQSFSVAGWVQLDKAPALNSPATAVAQEGLSVSGFFLGYRQYAEGGKWEFYATSGDGPSSGRPADTAVSSGLGAPLGTPTHLAATYNAQNKEMKLYVNGALAGTTVRANPGHVTGPLVVGRGKWNGILGHQWNGWVDEVRVFSRALGSGEVEAFVSRDDVAVGSWRLNGDAAEEKKPELNGTLNGIPGWAAGRTSNSGDLSAHLDSKDDFISVPRVLDTSRSFAVSAWAKVDSTGFGHTVVSQENKGAPGFALTTTQDGFWAFMAASQDTSTPSLDVAKSSGQAQAGTWTHLVGVYDAGEQRILLYVNGTFAGQADHKATVPSPGPFYIGRNSWNNAPTSYFSGMVDDVRAYQRALFAAEIRSMAGFDLNLVHNLRFDETSGTNASDSIGARGATLNGGATFTQGRAANAIKLDGTDDFAVTQGVDVRTDGSFTVSAWVQLDKKTDQVTAVSVDGGVAGKFRLGHLTDGWSHENGAWIFEMPEKDGSVTRAAVSTLDTEIGPDRWTLLTGVYDHTAGSLWLYVDGERIGEGVLLAPWNADNAGMRIGAVKEEDGLKQYWPGRVDDVRMYTGALPTQTIKTLKDSYVDGNQGPIRKVVPADGLVGRDDSGKHYRFVGGAPILITDCAPISCGTVSAVPTWRIDQLNNMNPVPADGKVISDETGRWFKFVGGAPIADTCFGACPPAIKVNKSSIDTLNHMNAAPETGSSARDDRGFVYAFVGGAPFKVDDCGPACGDPVRLSNAAIDSRDHMNQVPADRALFTVPDVPADAGFPTTVWLTVGGGRIKFDSMDELRAAGYDGGKIRQVTHKAVSQIPVGIGSGSVVRAPDSPTNPNGVFAVAAGCRVGFINETEFLAHYKWTQVVRIPDREMQKLPSKVCDRALVLAKDQPGDVKKRYLVIGGAAVEVNAADLTELQRPATETVVIPWRTIDPLTTLKIADGTLVRTPGAEQIWRIQGTGRVATTEAGSVQVIPSRVLEMFPPAA</sequence>
<evidence type="ECO:0000256" key="2">
    <source>
        <dbReference type="ARBA" id="ARBA00023157"/>
    </source>
</evidence>
<proteinExistence type="predicted"/>
<dbReference type="InterPro" id="IPR042837">
    <property type="entry name" value="PTX3"/>
</dbReference>
<name>A0A428YQJ3_KIBAR</name>
<evidence type="ECO:0000313" key="6">
    <source>
        <dbReference type="Proteomes" id="UP000287547"/>
    </source>
</evidence>